<dbReference type="GO" id="GO:0008270">
    <property type="term" value="F:zinc ion binding"/>
    <property type="evidence" value="ECO:0007669"/>
    <property type="project" value="UniProtKB-KW"/>
</dbReference>
<evidence type="ECO:0000256" key="9">
    <source>
        <dbReference type="ARBA" id="ARBA00023163"/>
    </source>
</evidence>
<evidence type="ECO:0000256" key="10">
    <source>
        <dbReference type="ARBA" id="ARBA00023242"/>
    </source>
</evidence>
<sequence>MSNRQQIDSVIDDDDEFCPLCIEEFDLSDKNFKPCPCGYQICQFCYNNIKTHSEEGRCPNCRRVYDESTIQYKVPDADEYAAAAKKKEAERREIEASSRKNLAGVRVVQKNLVYVIGLNPTIRDENQLLLTLRGRDYFGQYGDIEKIVVSKAKPGGNPNQGIGVYVTYARKADAATCIAAVDGSANADRVLRAQYGTTKYCSSFLRNEQCHNRNCTFLHETGEDSDSYSRQDLSSMNTLSSQRINGTPSGPTHSIPPHVTRSSAQPLSQPMRRQPSRDDAAGSRPPDGSALPSSASWANKDAVLSRTRRASLTGSQASQSPRPAMAMVAPTAQAQAQAQGSPAPESRSSPPRSPASAPAPSAAQTPPKPETPLLDNLVKAVNSPDFKFVFSAAGLPAEEVALIENHPSFIDPYGGVKRRAMREKAEQERVRREQELLQSATAEEESRESGSLQLGGEPDDAVPPRGRSGRESHGAIQPPSQQGTTTNSVVGSPVSSTSHQFQQLNLAGRSLTPLQQQQLLLLKSASNQQAGLVDQLQGGLNTAALDQAAQVRQGLLQSQMAQFNALQAQNRQNSRFSFANEANTKNLPNVRMLSQQASLMQSGTPNPLAAPSPQHALASNYFTSGVQGPPPGLKTAGTPPISGGGMFAQGHGFTTNANLGLGGNLGKQEANPELMRELLRGRSGASAGGLQGQEAAKREFMFPFLQQHQTPPPLTPANGLLSSFYGTQAGNFSESGPQKQKKKGKKHRHANTSSGGGGVVDLADPSILQARMHQVGANAAAGQALYGSQGQVDEDFPPLGAQPKDKRPVDSFGYLVRSHFSSESQGSARAGTPTLPPGLPLPHAHPASALFQSPLNPSSPTSSVSVPPGLNPPFPRLGTPAHGFQEIASRQPSPEIKDTPENAPTSSRIKNVSEISLGSPVPKSASKARSQQKGELAVASDKKNAPSKAGDNEKASATTAKAKPIKLELPLGTSHSQEAAKAETLNQPIHGPAPTSTIGSRPNTPLTGISRISDSSAPRQPRVLRVVDTPKTETPPPPSATQSVASLAAAQKIRSRRPSISSLSRPDTPGDFGSEADLYTSASVSRANSPPPSSRIGSAPVRALTKSQAKKERRQKAKELEAKKHEVAAVVEEPVQAPIIGRKRKTKKTPASSIDSPAPATETATDAGKSTNAGGSDSNDKADQRTEAAKKTKLKEKPSKDLKPAPTEETASADPKSPVEAWRSKNTVEQLMKDAESSGVPVKELFSERTSPLQMLLARLHKSGDLDLNNHPLFNPSNLNQRFDMKCNADDYDILKQPIELTEDHRKALLRGEAIRVNSDSNMLKDRCLISPRGCVLHHLSPDEEERYLALEKNISWAIDTFQEYSSVPITEPDVTNRGGGLDALFATPENFNICWVDETSTGLTSASPTAGLTGSDAGGSSTIPAPPNVLSAMEADSTRSHNWAIANTAELVNATATSVRSFAAATAKHMLGAAGVVMGNIPDLDDVVGMTNEELRSFAVKSQKDLESSRKELDTIDKKLNALVKRNRKLAQQALATTVEG</sequence>
<protein>
    <recommendedName>
        <fullName evidence="14">RING-type domain-containing protein</fullName>
    </recommendedName>
</protein>
<name>A0A1R3RWJ3_ASPC5</name>
<keyword evidence="8 12" id="KW-0175">Coiled coil</keyword>
<keyword evidence="16" id="KW-1185">Reference proteome</keyword>
<dbReference type="EMBL" id="KV907495">
    <property type="protein sequence ID" value="OOF98840.1"/>
    <property type="molecule type" value="Genomic_DNA"/>
</dbReference>
<dbReference type="InterPro" id="IPR013083">
    <property type="entry name" value="Znf_RING/FYVE/PHD"/>
</dbReference>
<feature type="compositionally biased region" description="Basic and acidic residues" evidence="13">
    <location>
        <begin position="940"/>
        <end position="954"/>
    </location>
</feature>
<feature type="compositionally biased region" description="Polar residues" evidence="13">
    <location>
        <begin position="1162"/>
        <end position="1177"/>
    </location>
</feature>
<keyword evidence="5" id="KW-0862">Zinc</keyword>
<dbReference type="InterPro" id="IPR034261">
    <property type="entry name" value="CNOT4_RRM"/>
</dbReference>
<keyword evidence="2" id="KW-0678">Repressor</keyword>
<keyword evidence="4 11" id="KW-0863">Zinc-finger</keyword>
<dbReference type="Pfam" id="PF14570">
    <property type="entry name" value="zf-RING_4"/>
    <property type="match status" value="1"/>
</dbReference>
<feature type="region of interest" description="Disordered" evidence="13">
    <location>
        <begin position="789"/>
        <end position="1221"/>
    </location>
</feature>
<dbReference type="VEuPathDB" id="FungiDB:ASPCADRAFT_42369"/>
<dbReference type="InterPro" id="IPR012677">
    <property type="entry name" value="Nucleotide-bd_a/b_plait_sf"/>
</dbReference>
<dbReference type="OMA" id="CLITPRG"/>
<evidence type="ECO:0000256" key="8">
    <source>
        <dbReference type="ARBA" id="ARBA00023054"/>
    </source>
</evidence>
<evidence type="ECO:0000256" key="2">
    <source>
        <dbReference type="ARBA" id="ARBA00022491"/>
    </source>
</evidence>
<keyword evidence="3" id="KW-0479">Metal-binding</keyword>
<feature type="compositionally biased region" description="Low complexity" evidence="13">
    <location>
        <begin position="841"/>
        <end position="868"/>
    </location>
</feature>
<dbReference type="Gene3D" id="3.30.40.10">
    <property type="entry name" value="Zinc/RING finger domain, C3HC4 (zinc finger)"/>
    <property type="match status" value="1"/>
</dbReference>
<dbReference type="GO" id="GO:0030015">
    <property type="term" value="C:CCR4-NOT core complex"/>
    <property type="evidence" value="ECO:0007669"/>
    <property type="project" value="UniProtKB-ARBA"/>
</dbReference>
<dbReference type="PANTHER" id="PTHR12603">
    <property type="entry name" value="CCR4-NOT TRANSCRIPTION COMPLEX RELATED"/>
    <property type="match status" value="1"/>
</dbReference>
<dbReference type="GO" id="GO:0005634">
    <property type="term" value="C:nucleus"/>
    <property type="evidence" value="ECO:0007669"/>
    <property type="project" value="UniProtKB-SubCell"/>
</dbReference>
<keyword evidence="7" id="KW-0805">Transcription regulation</keyword>
<dbReference type="GO" id="GO:0003723">
    <property type="term" value="F:RNA binding"/>
    <property type="evidence" value="ECO:0007669"/>
    <property type="project" value="UniProtKB-KW"/>
</dbReference>
<evidence type="ECO:0000256" key="3">
    <source>
        <dbReference type="ARBA" id="ARBA00022723"/>
    </source>
</evidence>
<feature type="region of interest" description="Disordered" evidence="13">
    <location>
        <begin position="707"/>
        <end position="760"/>
    </location>
</feature>
<dbReference type="InterPro" id="IPR001841">
    <property type="entry name" value="Znf_RING"/>
</dbReference>
<evidence type="ECO:0000313" key="16">
    <source>
        <dbReference type="Proteomes" id="UP000188318"/>
    </source>
</evidence>
<dbReference type="GO" id="GO:0051254">
    <property type="term" value="P:positive regulation of RNA metabolic process"/>
    <property type="evidence" value="ECO:0007669"/>
    <property type="project" value="UniProtKB-ARBA"/>
</dbReference>
<dbReference type="CDD" id="cd16618">
    <property type="entry name" value="mRING-HC-C4C4_CNOT4"/>
    <property type="match status" value="1"/>
</dbReference>
<dbReference type="SMART" id="SM00361">
    <property type="entry name" value="RRM_1"/>
    <property type="match status" value="1"/>
</dbReference>
<feature type="compositionally biased region" description="Polar residues" evidence="13">
    <location>
        <begin position="310"/>
        <end position="321"/>
    </location>
</feature>
<feature type="compositionally biased region" description="Polar residues" evidence="13">
    <location>
        <begin position="228"/>
        <end position="252"/>
    </location>
</feature>
<reference evidence="16" key="1">
    <citation type="journal article" date="2017" name="Genome Biol.">
        <title>Comparative genomics reveals high biological diversity and specific adaptations in the industrially and medically important fungal genus Aspergillus.</title>
        <authorList>
            <person name="de Vries R.P."/>
            <person name="Riley R."/>
            <person name="Wiebenga A."/>
            <person name="Aguilar-Osorio G."/>
            <person name="Amillis S."/>
            <person name="Uchima C.A."/>
            <person name="Anderluh G."/>
            <person name="Asadollahi M."/>
            <person name="Askin M."/>
            <person name="Barry K."/>
            <person name="Battaglia E."/>
            <person name="Bayram O."/>
            <person name="Benocci T."/>
            <person name="Braus-Stromeyer S.A."/>
            <person name="Caldana C."/>
            <person name="Canovas D."/>
            <person name="Cerqueira G.C."/>
            <person name="Chen F."/>
            <person name="Chen W."/>
            <person name="Choi C."/>
            <person name="Clum A."/>
            <person name="Dos Santos R.A."/>
            <person name="Damasio A.R."/>
            <person name="Diallinas G."/>
            <person name="Emri T."/>
            <person name="Fekete E."/>
            <person name="Flipphi M."/>
            <person name="Freyberg S."/>
            <person name="Gallo A."/>
            <person name="Gournas C."/>
            <person name="Habgood R."/>
            <person name="Hainaut M."/>
            <person name="Harispe M.L."/>
            <person name="Henrissat B."/>
            <person name="Hilden K.S."/>
            <person name="Hope R."/>
            <person name="Hossain A."/>
            <person name="Karabika E."/>
            <person name="Karaffa L."/>
            <person name="Karanyi Z."/>
            <person name="Krasevec N."/>
            <person name="Kuo A."/>
            <person name="Kusch H."/>
            <person name="LaButti K."/>
            <person name="Lagendijk E.L."/>
            <person name="Lapidus A."/>
            <person name="Levasseur A."/>
            <person name="Lindquist E."/>
            <person name="Lipzen A."/>
            <person name="Logrieco A.F."/>
            <person name="MacCabe A."/>
            <person name="Maekelae M.R."/>
            <person name="Malavazi I."/>
            <person name="Melin P."/>
            <person name="Meyer V."/>
            <person name="Mielnichuk N."/>
            <person name="Miskei M."/>
            <person name="Molnar A.P."/>
            <person name="Mule G."/>
            <person name="Ngan C.Y."/>
            <person name="Orejas M."/>
            <person name="Orosz E."/>
            <person name="Ouedraogo J.P."/>
            <person name="Overkamp K.M."/>
            <person name="Park H.-S."/>
            <person name="Perrone G."/>
            <person name="Piumi F."/>
            <person name="Punt P.J."/>
            <person name="Ram A.F."/>
            <person name="Ramon A."/>
            <person name="Rauscher S."/>
            <person name="Record E."/>
            <person name="Riano-Pachon D.M."/>
            <person name="Robert V."/>
            <person name="Roehrig J."/>
            <person name="Ruller R."/>
            <person name="Salamov A."/>
            <person name="Salih N.S."/>
            <person name="Samson R.A."/>
            <person name="Sandor E."/>
            <person name="Sanguinetti M."/>
            <person name="Schuetze T."/>
            <person name="Sepcic K."/>
            <person name="Shelest E."/>
            <person name="Sherlock G."/>
            <person name="Sophianopoulou V."/>
            <person name="Squina F.M."/>
            <person name="Sun H."/>
            <person name="Susca A."/>
            <person name="Todd R.B."/>
            <person name="Tsang A."/>
            <person name="Unkles S.E."/>
            <person name="van de Wiele N."/>
            <person name="van Rossen-Uffink D."/>
            <person name="Oliveira J.V."/>
            <person name="Vesth T.C."/>
            <person name="Visser J."/>
            <person name="Yu J.-H."/>
            <person name="Zhou M."/>
            <person name="Andersen M.R."/>
            <person name="Archer D.B."/>
            <person name="Baker S.E."/>
            <person name="Benoit I."/>
            <person name="Brakhage A.A."/>
            <person name="Braus G.H."/>
            <person name="Fischer R."/>
            <person name="Frisvad J.C."/>
            <person name="Goldman G.H."/>
            <person name="Houbraken J."/>
            <person name="Oakley B."/>
            <person name="Pocsi I."/>
            <person name="Scazzocchio C."/>
            <person name="Seiboth B."/>
            <person name="vanKuyk P.A."/>
            <person name="Wortman J."/>
            <person name="Dyer P.S."/>
            <person name="Grigoriev I.V."/>
        </authorList>
    </citation>
    <scope>NUCLEOTIDE SEQUENCE [LARGE SCALE GENOMIC DNA]</scope>
    <source>
        <strain evidence="16">ITEM 5010</strain>
    </source>
</reference>
<dbReference type="STRING" id="602072.A0A1R3RWJ3"/>
<feature type="compositionally biased region" description="Basic residues" evidence="13">
    <location>
        <begin position="739"/>
        <end position="750"/>
    </location>
</feature>
<keyword evidence="10" id="KW-0539">Nucleus</keyword>
<evidence type="ECO:0000313" key="15">
    <source>
        <dbReference type="EMBL" id="OOF98840.1"/>
    </source>
</evidence>
<dbReference type="InterPro" id="IPR039515">
    <property type="entry name" value="NOT4_mRING-HC-C4C4"/>
</dbReference>
<dbReference type="SUPFAM" id="SSF54928">
    <property type="entry name" value="RNA-binding domain, RBD"/>
    <property type="match status" value="1"/>
</dbReference>
<dbReference type="GO" id="GO:0016567">
    <property type="term" value="P:protein ubiquitination"/>
    <property type="evidence" value="ECO:0007669"/>
    <property type="project" value="TreeGrafter"/>
</dbReference>
<feature type="region of interest" description="Disordered" evidence="13">
    <location>
        <begin position="219"/>
        <end position="374"/>
    </location>
</feature>
<dbReference type="Gene3D" id="3.30.70.330">
    <property type="match status" value="1"/>
</dbReference>
<dbReference type="Proteomes" id="UP000188318">
    <property type="component" value="Unassembled WGS sequence"/>
</dbReference>
<feature type="compositionally biased region" description="Polar residues" evidence="13">
    <location>
        <begin position="902"/>
        <end position="916"/>
    </location>
</feature>
<keyword evidence="9" id="KW-0804">Transcription</keyword>
<feature type="coiled-coil region" evidence="12">
    <location>
        <begin position="1507"/>
        <end position="1534"/>
    </location>
</feature>
<dbReference type="CDD" id="cd12438">
    <property type="entry name" value="RRM_CNOT4"/>
    <property type="match status" value="1"/>
</dbReference>
<dbReference type="InterPro" id="IPR035979">
    <property type="entry name" value="RBD_domain_sf"/>
</dbReference>
<evidence type="ECO:0000256" key="6">
    <source>
        <dbReference type="ARBA" id="ARBA00022884"/>
    </source>
</evidence>
<organism evidence="15 16">
    <name type="scientific">Aspergillus carbonarius (strain ITEM 5010)</name>
    <dbReference type="NCBI Taxonomy" id="602072"/>
    <lineage>
        <taxon>Eukaryota</taxon>
        <taxon>Fungi</taxon>
        <taxon>Dikarya</taxon>
        <taxon>Ascomycota</taxon>
        <taxon>Pezizomycotina</taxon>
        <taxon>Eurotiomycetes</taxon>
        <taxon>Eurotiomycetidae</taxon>
        <taxon>Eurotiales</taxon>
        <taxon>Aspergillaceae</taxon>
        <taxon>Aspergillus</taxon>
        <taxon>Aspergillus subgen. Circumdati</taxon>
    </lineage>
</organism>
<dbReference type="GO" id="GO:0010557">
    <property type="term" value="P:positive regulation of macromolecule biosynthetic process"/>
    <property type="evidence" value="ECO:0007669"/>
    <property type="project" value="UniProtKB-ARBA"/>
</dbReference>
<keyword evidence="6" id="KW-0694">RNA-binding</keyword>
<dbReference type="FunFam" id="3.30.70.330:FF:000257">
    <property type="entry name" value="CCR4-NOT core complex subunit Not4"/>
    <property type="match status" value="1"/>
</dbReference>
<dbReference type="PROSITE" id="PS50089">
    <property type="entry name" value="ZF_RING_2"/>
    <property type="match status" value="1"/>
</dbReference>
<dbReference type="InterPro" id="IPR003954">
    <property type="entry name" value="RRM_euk-type"/>
</dbReference>
<feature type="compositionally biased region" description="Low complexity" evidence="13">
    <location>
        <begin position="323"/>
        <end position="363"/>
    </location>
</feature>
<evidence type="ECO:0000256" key="11">
    <source>
        <dbReference type="PROSITE-ProRule" id="PRU00175"/>
    </source>
</evidence>
<feature type="compositionally biased region" description="Basic and acidic residues" evidence="13">
    <location>
        <begin position="1117"/>
        <end position="1127"/>
    </location>
</feature>
<feature type="compositionally biased region" description="Polar residues" evidence="13">
    <location>
        <begin position="994"/>
        <end position="1018"/>
    </location>
</feature>
<feature type="compositionally biased region" description="Polar residues" evidence="13">
    <location>
        <begin position="478"/>
        <end position="496"/>
    </location>
</feature>
<accession>A0A1R3RWJ3</accession>
<evidence type="ECO:0000256" key="1">
    <source>
        <dbReference type="ARBA" id="ARBA00004123"/>
    </source>
</evidence>
<dbReference type="GO" id="GO:0061630">
    <property type="term" value="F:ubiquitin protein ligase activity"/>
    <property type="evidence" value="ECO:0007669"/>
    <property type="project" value="UniProtKB-ARBA"/>
</dbReference>
<feature type="region of interest" description="Disordered" evidence="13">
    <location>
        <begin position="424"/>
        <end position="496"/>
    </location>
</feature>
<comment type="subcellular location">
    <subcellularLocation>
        <location evidence="1">Nucleus</location>
    </subcellularLocation>
</comment>
<evidence type="ECO:0000259" key="14">
    <source>
        <dbReference type="PROSITE" id="PS50089"/>
    </source>
</evidence>
<feature type="compositionally biased region" description="Basic and acidic residues" evidence="13">
    <location>
        <begin position="1178"/>
        <end position="1203"/>
    </location>
</feature>
<dbReference type="FunFam" id="3.30.40.10:FF:000006">
    <property type="entry name" value="CCR4-NOT transcription complex subunit 4"/>
    <property type="match status" value="1"/>
</dbReference>
<gene>
    <name evidence="15" type="ORF">ASPCADRAFT_42369</name>
</gene>
<dbReference type="InterPro" id="IPR039780">
    <property type="entry name" value="Mot2"/>
</dbReference>
<proteinExistence type="predicted"/>
<dbReference type="SUPFAM" id="SSF57850">
    <property type="entry name" value="RING/U-box"/>
    <property type="match status" value="1"/>
</dbReference>
<dbReference type="PANTHER" id="PTHR12603:SF0">
    <property type="entry name" value="CCR4-NOT TRANSCRIPTION COMPLEX SUBUNIT 4"/>
    <property type="match status" value="1"/>
</dbReference>
<evidence type="ECO:0000256" key="5">
    <source>
        <dbReference type="ARBA" id="ARBA00022833"/>
    </source>
</evidence>
<dbReference type="GO" id="GO:0000956">
    <property type="term" value="P:nuclear-transcribed mRNA catabolic process"/>
    <property type="evidence" value="ECO:0007669"/>
    <property type="project" value="UniProtKB-ARBA"/>
</dbReference>
<evidence type="ECO:0000256" key="7">
    <source>
        <dbReference type="ARBA" id="ARBA00023015"/>
    </source>
</evidence>
<feature type="compositionally biased region" description="Basic and acidic residues" evidence="13">
    <location>
        <begin position="424"/>
        <end position="435"/>
    </location>
</feature>
<evidence type="ECO:0000256" key="13">
    <source>
        <dbReference type="SAM" id="MobiDB-lite"/>
    </source>
</evidence>
<dbReference type="OrthoDB" id="1923159at2759"/>
<evidence type="ECO:0000256" key="4">
    <source>
        <dbReference type="ARBA" id="ARBA00022771"/>
    </source>
</evidence>
<feature type="compositionally biased region" description="Polar residues" evidence="13">
    <location>
        <begin position="720"/>
        <end position="737"/>
    </location>
</feature>
<feature type="domain" description="RING-type" evidence="14">
    <location>
        <begin position="18"/>
        <end position="62"/>
    </location>
</feature>
<evidence type="ECO:0000256" key="12">
    <source>
        <dbReference type="SAM" id="Coils"/>
    </source>
</evidence>